<sequence>MGSLILCHKKRARQPYVISRVHMKIYTIEELCYYICNNLYLIDYTIINQQLCDWIGRELDMEELSEHLREELRKNCSMEQFILTILRESTIYAQSDINRIQNILERLQNQKDVERKKHKADSLMQSKEYESAVLVYQSIIHGERDDSVDKTFYGKVYACLGAAYGRLFLYEEAARMYEQAYAICEDADMLKAYLYCCSRALPEQKYVKMLSGNPAYLTMDPVVRESVQTVRREIDPDLPEEKLEQWEKEYRRIDKTAGIC</sequence>
<reference evidence="1" key="2">
    <citation type="journal article" date="2021" name="Sci. Rep.">
        <title>The distribution of antibiotic resistance genes in chicken gut microbiota commensals.</title>
        <authorList>
            <person name="Juricova H."/>
            <person name="Matiasovicova J."/>
            <person name="Kubasova T."/>
            <person name="Cejkova D."/>
            <person name="Rychlik I."/>
        </authorList>
    </citation>
    <scope>NUCLEOTIDE SEQUENCE</scope>
    <source>
        <strain evidence="1">An420c</strain>
    </source>
</reference>
<keyword evidence="2" id="KW-1185">Reference proteome</keyword>
<dbReference type="InterPro" id="IPR011990">
    <property type="entry name" value="TPR-like_helical_dom_sf"/>
</dbReference>
<comment type="caution">
    <text evidence="1">The sequence shown here is derived from an EMBL/GenBank/DDBJ whole genome shotgun (WGS) entry which is preliminary data.</text>
</comment>
<organism evidence="1 2">
    <name type="scientific">Mordavella massiliensis</name>
    <dbReference type="NCBI Taxonomy" id="1871024"/>
    <lineage>
        <taxon>Bacteria</taxon>
        <taxon>Bacillati</taxon>
        <taxon>Bacillota</taxon>
        <taxon>Clostridia</taxon>
        <taxon>Eubacteriales</taxon>
        <taxon>Clostridiaceae</taxon>
        <taxon>Mordavella</taxon>
    </lineage>
</organism>
<proteinExistence type="predicted"/>
<protein>
    <submittedName>
        <fullName evidence="1">Uncharacterized protein</fullName>
    </submittedName>
</protein>
<accession>A0A938XGD7</accession>
<evidence type="ECO:0000313" key="1">
    <source>
        <dbReference type="EMBL" id="MBM6825511.1"/>
    </source>
</evidence>
<gene>
    <name evidence="1" type="ORF">H6A13_00110</name>
</gene>
<name>A0A938XGD7_9CLOT</name>
<reference evidence="1" key="1">
    <citation type="submission" date="2020-08" db="EMBL/GenBank/DDBJ databases">
        <authorList>
            <person name="Cejkova D."/>
            <person name="Kubasova T."/>
            <person name="Jahodarova E."/>
            <person name="Rychlik I."/>
        </authorList>
    </citation>
    <scope>NUCLEOTIDE SEQUENCE</scope>
    <source>
        <strain evidence="1">An420c</strain>
    </source>
</reference>
<dbReference type="Gene3D" id="1.25.40.10">
    <property type="entry name" value="Tetratricopeptide repeat domain"/>
    <property type="match status" value="1"/>
</dbReference>
<dbReference type="RefSeq" id="WP_204907588.1">
    <property type="nucleotide sequence ID" value="NZ_JACJLV010000001.1"/>
</dbReference>
<dbReference type="SUPFAM" id="SSF48452">
    <property type="entry name" value="TPR-like"/>
    <property type="match status" value="1"/>
</dbReference>
<evidence type="ECO:0000313" key="2">
    <source>
        <dbReference type="Proteomes" id="UP000713880"/>
    </source>
</evidence>
<dbReference type="AlphaFoldDB" id="A0A938XGD7"/>
<dbReference type="Proteomes" id="UP000713880">
    <property type="component" value="Unassembled WGS sequence"/>
</dbReference>
<dbReference type="EMBL" id="JACJLV010000001">
    <property type="protein sequence ID" value="MBM6825511.1"/>
    <property type="molecule type" value="Genomic_DNA"/>
</dbReference>